<keyword evidence="2" id="KW-1185">Reference proteome</keyword>
<dbReference type="Proteomes" id="UP000037146">
    <property type="component" value="Unassembled WGS sequence"/>
</dbReference>
<comment type="caution">
    <text evidence="1">The sequence shown here is derived from an EMBL/GenBank/DDBJ whole genome shotgun (WGS) entry which is preliminary data.</text>
</comment>
<organism evidence="1 2">
    <name type="scientific">Peribacillus loiseleuriae</name>
    <dbReference type="NCBI Taxonomy" id="1679170"/>
    <lineage>
        <taxon>Bacteria</taxon>
        <taxon>Bacillati</taxon>
        <taxon>Bacillota</taxon>
        <taxon>Bacilli</taxon>
        <taxon>Bacillales</taxon>
        <taxon>Bacillaceae</taxon>
        <taxon>Peribacillus</taxon>
    </lineage>
</organism>
<proteinExistence type="predicted"/>
<name>A0A0K9GSR2_9BACI</name>
<reference evidence="2" key="1">
    <citation type="submission" date="2015-07" db="EMBL/GenBank/DDBJ databases">
        <title>Genome sequencing project for genomic taxonomy and phylogenomics of Bacillus-like bacteria.</title>
        <authorList>
            <person name="Liu B."/>
            <person name="Wang J."/>
            <person name="Zhu Y."/>
            <person name="Liu G."/>
            <person name="Chen Q."/>
            <person name="Chen Z."/>
            <person name="Lan J."/>
            <person name="Che J."/>
            <person name="Ge C."/>
            <person name="Shi H."/>
            <person name="Pan Z."/>
            <person name="Liu X."/>
        </authorList>
    </citation>
    <scope>NUCLEOTIDE SEQUENCE [LARGE SCALE GENOMIC DNA]</scope>
    <source>
        <strain evidence="2">FJAT-27997</strain>
    </source>
</reference>
<dbReference type="EMBL" id="LFZW01000001">
    <property type="protein sequence ID" value="KMY49651.1"/>
    <property type="molecule type" value="Genomic_DNA"/>
</dbReference>
<dbReference type="PATRIC" id="fig|1679170.3.peg.1955"/>
<gene>
    <name evidence="1" type="ORF">AC625_08950</name>
</gene>
<evidence type="ECO:0000313" key="2">
    <source>
        <dbReference type="Proteomes" id="UP000037146"/>
    </source>
</evidence>
<accession>A0A0K9GSR2</accession>
<sequence>MKDAREKLLWVIENAQEAIKHIDNNAKRLAVGKIDEIEFDSTESKWILINKVIDEEGKL</sequence>
<dbReference type="RefSeq" id="WP_049680992.1">
    <property type="nucleotide sequence ID" value="NZ_LFZW01000001.1"/>
</dbReference>
<protein>
    <submittedName>
        <fullName evidence="1">Uncharacterized protein</fullName>
    </submittedName>
</protein>
<dbReference type="AlphaFoldDB" id="A0A0K9GSR2"/>
<evidence type="ECO:0000313" key="1">
    <source>
        <dbReference type="EMBL" id="KMY49651.1"/>
    </source>
</evidence>